<protein>
    <recommendedName>
        <fullName evidence="5">N-alpha-acetyltransferase 40</fullName>
        <ecNumber evidence="4">2.3.1.257</ecNumber>
    </recommendedName>
    <alternativeName>
        <fullName evidence="14">N-acetyltransferase 11</fullName>
    </alternativeName>
    <alternativeName>
        <fullName evidence="15">N-alpha-acetyltransferase D</fullName>
    </alternativeName>
</protein>
<dbReference type="OrthoDB" id="424551at2759"/>
<evidence type="ECO:0000256" key="16">
    <source>
        <dbReference type="SAM" id="MobiDB-lite"/>
    </source>
</evidence>
<dbReference type="GO" id="GO:0010485">
    <property type="term" value="F:histone H4 acetyltransferase activity"/>
    <property type="evidence" value="ECO:0007669"/>
    <property type="project" value="InterPro"/>
</dbReference>
<evidence type="ECO:0000256" key="10">
    <source>
        <dbReference type="ARBA" id="ARBA00023288"/>
    </source>
</evidence>
<evidence type="ECO:0000256" key="6">
    <source>
        <dbReference type="ARBA" id="ARBA00022490"/>
    </source>
</evidence>
<dbReference type="PANTHER" id="PTHR20531:SF1">
    <property type="entry name" value="N-ALPHA-ACETYLTRANSFERASE 40"/>
    <property type="match status" value="1"/>
</dbReference>
<dbReference type="GO" id="GO:0005634">
    <property type="term" value="C:nucleus"/>
    <property type="evidence" value="ECO:0007669"/>
    <property type="project" value="UniProtKB-SubCell"/>
</dbReference>
<dbReference type="EC" id="2.3.1.257" evidence="4"/>
<dbReference type="GO" id="GO:1990189">
    <property type="term" value="F:protein N-terminal-serine acetyltransferase activity"/>
    <property type="evidence" value="ECO:0007669"/>
    <property type="project" value="UniProtKB-EC"/>
</dbReference>
<organism evidence="18 19">
    <name type="scientific">Lingula anatina</name>
    <name type="common">Brachiopod</name>
    <name type="synonym">Lingula unguis</name>
    <dbReference type="NCBI Taxonomy" id="7574"/>
    <lineage>
        <taxon>Eukaryota</taxon>
        <taxon>Metazoa</taxon>
        <taxon>Spiralia</taxon>
        <taxon>Lophotrochozoa</taxon>
        <taxon>Brachiopoda</taxon>
        <taxon>Linguliformea</taxon>
        <taxon>Lingulata</taxon>
        <taxon>Lingulida</taxon>
        <taxon>Linguloidea</taxon>
        <taxon>Lingulidae</taxon>
        <taxon>Lingula</taxon>
    </lineage>
</organism>
<keyword evidence="6" id="KW-0963">Cytoplasm</keyword>
<dbReference type="InterPro" id="IPR016181">
    <property type="entry name" value="Acyl_CoA_acyltransferase"/>
</dbReference>
<dbReference type="FunFam" id="3.40.630.30:FF:000033">
    <property type="entry name" value="N-alpha-acetyltransferase 40 isoform X1"/>
    <property type="match status" value="1"/>
</dbReference>
<sequence length="243" mass="28235">MGRKSNKESSKAKEKRLKRKEESSRIAASQAVCDAANKLEDPMATLQPFKTFDRNGLKVTIECKRVTDLDRDTIDWAFQLTKDNMQKMYEDSDWGWNDKDKRDELTDEAAWYLLARTDDNKPVAFIHFRFDLEEEVEVLYCYEIHLNKEVRRKGLGKFMMQILELMAFKTQMKKVMMTVLKMNEGGQNFFVKTLKYAKDEISPDDTLFEEPFAYDILSKPVGQRKPLQQQSQQQASASAVAAS</sequence>
<keyword evidence="18" id="KW-1185">Reference proteome</keyword>
<comment type="catalytic activity">
    <reaction evidence="13">
        <text>N-terminal L-seryl-[histone H4] + acetyl-CoA = N-terminal N(alpha)-acetyl-L-seryl-[histone H4] + CoA + H(+)</text>
        <dbReference type="Rhea" id="RHEA:50596"/>
        <dbReference type="Rhea" id="RHEA-COMP:12740"/>
        <dbReference type="Rhea" id="RHEA-COMP:12743"/>
        <dbReference type="ChEBI" id="CHEBI:15378"/>
        <dbReference type="ChEBI" id="CHEBI:57287"/>
        <dbReference type="ChEBI" id="CHEBI:57288"/>
        <dbReference type="ChEBI" id="CHEBI:64738"/>
        <dbReference type="ChEBI" id="CHEBI:83690"/>
        <dbReference type="EC" id="2.3.1.257"/>
    </reaction>
</comment>
<comment type="similarity">
    <text evidence="3">Belongs to the acetyltransferase family. NAA40 subfamily.</text>
</comment>
<dbReference type="GO" id="GO:0043998">
    <property type="term" value="F:histone H2A acetyltransferase activity"/>
    <property type="evidence" value="ECO:0007669"/>
    <property type="project" value="InterPro"/>
</dbReference>
<keyword evidence="8" id="KW-0519">Myristate</keyword>
<dbReference type="InterPro" id="IPR000182">
    <property type="entry name" value="GNAT_dom"/>
</dbReference>
<evidence type="ECO:0000256" key="9">
    <source>
        <dbReference type="ARBA" id="ARBA00023242"/>
    </source>
</evidence>
<feature type="domain" description="N-acetyltransferase" evidence="17">
    <location>
        <begin position="72"/>
        <end position="220"/>
    </location>
</feature>
<evidence type="ECO:0000256" key="13">
    <source>
        <dbReference type="ARBA" id="ARBA00049524"/>
    </source>
</evidence>
<evidence type="ECO:0000256" key="15">
    <source>
        <dbReference type="ARBA" id="ARBA00082154"/>
    </source>
</evidence>
<evidence type="ECO:0000259" key="17">
    <source>
        <dbReference type="PROSITE" id="PS51186"/>
    </source>
</evidence>
<feature type="region of interest" description="Disordered" evidence="16">
    <location>
        <begin position="1"/>
        <end position="24"/>
    </location>
</feature>
<evidence type="ECO:0000256" key="7">
    <source>
        <dbReference type="ARBA" id="ARBA00022679"/>
    </source>
</evidence>
<comment type="catalytic activity">
    <reaction evidence="12">
        <text>N-terminal L-seryl-[histone H2A] + acetyl-CoA = N-terminal N(alpha)-acetyl-L-seryl-[histone H2A] + CoA + H(+)</text>
        <dbReference type="Rhea" id="RHEA:50600"/>
        <dbReference type="Rhea" id="RHEA-COMP:12742"/>
        <dbReference type="Rhea" id="RHEA-COMP:12744"/>
        <dbReference type="ChEBI" id="CHEBI:15378"/>
        <dbReference type="ChEBI" id="CHEBI:57287"/>
        <dbReference type="ChEBI" id="CHEBI:57288"/>
        <dbReference type="ChEBI" id="CHEBI:64738"/>
        <dbReference type="ChEBI" id="CHEBI:83690"/>
        <dbReference type="EC" id="2.3.1.257"/>
    </reaction>
</comment>
<evidence type="ECO:0000256" key="11">
    <source>
        <dbReference type="ARBA" id="ARBA00023315"/>
    </source>
</evidence>
<dbReference type="PANTHER" id="PTHR20531">
    <property type="entry name" value="N-ALPHA-ACETYLTRANSFERASE 40"/>
    <property type="match status" value="1"/>
</dbReference>
<dbReference type="GeneID" id="106171082"/>
<feature type="compositionally biased region" description="Low complexity" evidence="16">
    <location>
        <begin position="228"/>
        <end position="243"/>
    </location>
</feature>
<dbReference type="SUPFAM" id="SSF55729">
    <property type="entry name" value="Acyl-CoA N-acyltransferases (Nat)"/>
    <property type="match status" value="1"/>
</dbReference>
<reference evidence="19" key="1">
    <citation type="submission" date="2025-08" db="UniProtKB">
        <authorList>
            <consortium name="RefSeq"/>
        </authorList>
    </citation>
    <scope>IDENTIFICATION</scope>
    <source>
        <tissue evidence="19">Gonads</tissue>
    </source>
</reference>
<keyword evidence="11" id="KW-0012">Acyltransferase</keyword>
<dbReference type="KEGG" id="lak:106171082"/>
<dbReference type="InterPro" id="IPR039949">
    <property type="entry name" value="NAA40"/>
</dbReference>
<dbReference type="GO" id="GO:0005737">
    <property type="term" value="C:cytoplasm"/>
    <property type="evidence" value="ECO:0007669"/>
    <property type="project" value="UniProtKB-SubCell"/>
</dbReference>
<dbReference type="RefSeq" id="XP_013406663.1">
    <property type="nucleotide sequence ID" value="XM_013551209.2"/>
</dbReference>
<evidence type="ECO:0000256" key="8">
    <source>
        <dbReference type="ARBA" id="ARBA00022707"/>
    </source>
</evidence>
<evidence type="ECO:0000256" key="1">
    <source>
        <dbReference type="ARBA" id="ARBA00004123"/>
    </source>
</evidence>
<dbReference type="OMA" id="KYDRNGX"/>
<gene>
    <name evidence="19" type="primary">LOC106171082</name>
</gene>
<evidence type="ECO:0000256" key="5">
    <source>
        <dbReference type="ARBA" id="ARBA00015043"/>
    </source>
</evidence>
<feature type="region of interest" description="Disordered" evidence="16">
    <location>
        <begin position="223"/>
        <end position="243"/>
    </location>
</feature>
<dbReference type="Pfam" id="PF00583">
    <property type="entry name" value="Acetyltransf_1"/>
    <property type="match status" value="1"/>
</dbReference>
<evidence type="ECO:0000256" key="2">
    <source>
        <dbReference type="ARBA" id="ARBA00004496"/>
    </source>
</evidence>
<evidence type="ECO:0000313" key="19">
    <source>
        <dbReference type="RefSeq" id="XP_013406663.1"/>
    </source>
</evidence>
<keyword evidence="9" id="KW-0539">Nucleus</keyword>
<dbReference type="STRING" id="7574.A0A1S3J8M6"/>
<dbReference type="Proteomes" id="UP000085678">
    <property type="component" value="Unplaced"/>
</dbReference>
<dbReference type="PROSITE" id="PS51186">
    <property type="entry name" value="GNAT"/>
    <property type="match status" value="1"/>
</dbReference>
<comment type="subcellular location">
    <subcellularLocation>
        <location evidence="2">Cytoplasm</location>
    </subcellularLocation>
    <subcellularLocation>
        <location evidence="1">Nucleus</location>
    </subcellularLocation>
</comment>
<feature type="compositionally biased region" description="Basic and acidic residues" evidence="16">
    <location>
        <begin position="1"/>
        <end position="12"/>
    </location>
</feature>
<evidence type="ECO:0000256" key="4">
    <source>
        <dbReference type="ARBA" id="ARBA00012950"/>
    </source>
</evidence>
<keyword evidence="10" id="KW-0449">Lipoprotein</keyword>
<keyword evidence="7" id="KW-0808">Transferase</keyword>
<proteinExistence type="inferred from homology"/>
<evidence type="ECO:0000256" key="12">
    <source>
        <dbReference type="ARBA" id="ARBA00047821"/>
    </source>
</evidence>
<evidence type="ECO:0000256" key="3">
    <source>
        <dbReference type="ARBA" id="ARBA00008870"/>
    </source>
</evidence>
<dbReference type="CDD" id="cd04301">
    <property type="entry name" value="NAT_SF"/>
    <property type="match status" value="1"/>
</dbReference>
<dbReference type="FunCoup" id="A0A1S3J8M6">
    <property type="interactions" value="2407"/>
</dbReference>
<evidence type="ECO:0000313" key="18">
    <source>
        <dbReference type="Proteomes" id="UP000085678"/>
    </source>
</evidence>
<accession>A0A1S3J8M6</accession>
<name>A0A1S3J8M6_LINAN</name>
<dbReference type="Gene3D" id="3.40.630.30">
    <property type="match status" value="1"/>
</dbReference>
<dbReference type="AlphaFoldDB" id="A0A1S3J8M6"/>
<dbReference type="InParanoid" id="A0A1S3J8M6"/>
<evidence type="ECO:0000256" key="14">
    <source>
        <dbReference type="ARBA" id="ARBA00079213"/>
    </source>
</evidence>